<reference evidence="2" key="1">
    <citation type="journal article" date="2021" name="Proc. Natl. Acad. Sci. U.S.A.">
        <title>A Catalog of Tens of Thousands of Viruses from Human Metagenomes Reveals Hidden Associations with Chronic Diseases.</title>
        <authorList>
            <person name="Tisza M.J."/>
            <person name="Buck C.B."/>
        </authorList>
    </citation>
    <scope>NUCLEOTIDE SEQUENCE</scope>
    <source>
        <strain evidence="2">CtRPk8</strain>
    </source>
</reference>
<evidence type="ECO:0000313" key="2">
    <source>
        <dbReference type="EMBL" id="DAF50924.1"/>
    </source>
</evidence>
<sequence>MFIARRELNNLREENRKLKLQLAEAQEAEREYNRRSAIIDKAALPKCKSIACSGCKHVVVRYTTWGGWYVLGCGKDNPCKDYEPTDITPEKAEAIREALNIQWQYN</sequence>
<dbReference type="EMBL" id="BK032606">
    <property type="protein sequence ID" value="DAF50924.1"/>
    <property type="molecule type" value="Genomic_DNA"/>
</dbReference>
<feature type="coiled-coil region" evidence="1">
    <location>
        <begin position="1"/>
        <end position="35"/>
    </location>
</feature>
<accession>A0A8S5SIN2</accession>
<organism evidence="2">
    <name type="scientific">Siphoviridae sp. ctRPk8</name>
    <dbReference type="NCBI Taxonomy" id="2827870"/>
    <lineage>
        <taxon>Viruses</taxon>
        <taxon>Duplodnaviria</taxon>
        <taxon>Heunggongvirae</taxon>
        <taxon>Uroviricota</taxon>
        <taxon>Caudoviricetes</taxon>
    </lineage>
</organism>
<protein>
    <submittedName>
        <fullName evidence="2">Uncharacterized protein</fullName>
    </submittedName>
</protein>
<proteinExistence type="predicted"/>
<name>A0A8S5SIN2_9CAUD</name>
<evidence type="ECO:0000256" key="1">
    <source>
        <dbReference type="SAM" id="Coils"/>
    </source>
</evidence>
<keyword evidence="1" id="KW-0175">Coiled coil</keyword>